<dbReference type="Gene3D" id="1.25.40.10">
    <property type="entry name" value="Tetratricopeptide repeat domain"/>
    <property type="match status" value="1"/>
</dbReference>
<name>S9QLX2_9RHOB</name>
<protein>
    <recommendedName>
        <fullName evidence="3">ORC1/DEAH AAA+ ATPase domain-containing protein</fullName>
    </recommendedName>
</protein>
<dbReference type="Pfam" id="PF13401">
    <property type="entry name" value="AAA_22"/>
    <property type="match status" value="1"/>
</dbReference>
<dbReference type="AlphaFoldDB" id="S9QLX2"/>
<dbReference type="GO" id="GO:0016887">
    <property type="term" value="F:ATP hydrolysis activity"/>
    <property type="evidence" value="ECO:0007669"/>
    <property type="project" value="InterPro"/>
</dbReference>
<dbReference type="Gene3D" id="3.40.50.300">
    <property type="entry name" value="P-loop containing nucleotide triphosphate hydrolases"/>
    <property type="match status" value="1"/>
</dbReference>
<dbReference type="RefSeq" id="WP_021099540.1">
    <property type="nucleotide sequence ID" value="NZ_KE557306.1"/>
</dbReference>
<dbReference type="InterPro" id="IPR027417">
    <property type="entry name" value="P-loop_NTPase"/>
</dbReference>
<dbReference type="PANTHER" id="PTHR35894:SF1">
    <property type="entry name" value="PHOSPHORIBULOKINASE _ URIDINE KINASE FAMILY"/>
    <property type="match status" value="1"/>
</dbReference>
<dbReference type="HOGENOM" id="CLU_371212_0_0_5"/>
<reference evidence="5" key="1">
    <citation type="journal article" date="2013" name="Stand. Genomic Sci.">
        <title>Genome sequence of the Litoreibacter arenae type strain (DSM 19593(T)), a member of the Roseobacter clade isolated from sea sand.</title>
        <authorList>
            <person name="Riedel T."/>
            <person name="Fiebig A."/>
            <person name="Petersen J."/>
            <person name="Gronow S."/>
            <person name="Kyrpides N.C."/>
            <person name="Goker M."/>
            <person name="Klenk H.P."/>
        </authorList>
    </citation>
    <scope>NUCLEOTIDE SEQUENCE [LARGE SCALE GENOMIC DNA]</scope>
    <source>
        <strain evidence="5">DSM 19593</strain>
    </source>
</reference>
<comment type="caution">
    <text evidence="4">The sequence shown here is derived from an EMBL/GenBank/DDBJ whole genome shotgun (WGS) entry which is preliminary data.</text>
</comment>
<dbReference type="SUPFAM" id="SSF81901">
    <property type="entry name" value="HCP-like"/>
    <property type="match status" value="1"/>
</dbReference>
<feature type="domain" description="ORC1/DEAH AAA+ ATPase" evidence="3">
    <location>
        <begin position="48"/>
        <end position="171"/>
    </location>
</feature>
<sequence>MVKTKAAASAGAFKTSTPEYDYWSEAHTLAAEQLAFAVRSMILLTDFTGEPGSGKSTVLRKVLAETQHKQLVGVISHDVTVYTNPALAILQALGAEVDPDADRHVHEALLRHSLRTANTDLGLATIIVDDAHRLPTEVISNIFELAGFRSDDDAALFKIILIGQPDLRDRLSQSIHDLLGPSIELEPMSEADTAGYIKHRLKTAHADGVPFTKDALKAAHERTGGRPSLINLLCKSALIAAKTLGLDKVDAKLVGDGASLEGHAADDGPERIAPPVAKTPKPAAPKRVIKPEPVVLDLRPKAAEPDATQPARTLPPSFRSKRNPENGRTTAPPPQPMTDTAAVTPPDGHVARSPDAGPAVRPATARKKPIGTWVLGAGAAAWLVIAAYLFLLAAEPPVTDLELASADEKVIAAAPIQTAPEDTALPDTGAEVAPAIVADPATTELMRSVMAAIGSRPEGANGWYRRGISVADKNPLAAVAAYALAAQEGHARAAYYLGQMYETGEGIPADMVLARHWYRQAGEQIAPAIDRMNALPAPESGGAIGAAIPLFAITEEGRETSIGWTSATGADPVAYEVEFVDATGSALSTTDRLESSVLRVALPKGAAYWRVRPVGSDGRPLDPTGWVPVDLAANGN</sequence>
<dbReference type="eggNOG" id="COG3267">
    <property type="taxonomic scope" value="Bacteria"/>
</dbReference>
<dbReference type="eggNOG" id="COG0790">
    <property type="taxonomic scope" value="Bacteria"/>
</dbReference>
<evidence type="ECO:0000259" key="3">
    <source>
        <dbReference type="Pfam" id="PF13401"/>
    </source>
</evidence>
<proteinExistence type="predicted"/>
<dbReference type="Proteomes" id="UP000015351">
    <property type="component" value="Unassembled WGS sequence"/>
</dbReference>
<evidence type="ECO:0000256" key="1">
    <source>
        <dbReference type="SAM" id="MobiDB-lite"/>
    </source>
</evidence>
<keyword evidence="2" id="KW-1133">Transmembrane helix</keyword>
<evidence type="ECO:0000313" key="5">
    <source>
        <dbReference type="Proteomes" id="UP000015351"/>
    </source>
</evidence>
<dbReference type="InterPro" id="IPR052026">
    <property type="entry name" value="ExeA_AAA_ATPase_DNA-bind"/>
</dbReference>
<accession>S9QLX2</accession>
<dbReference type="Pfam" id="PF08238">
    <property type="entry name" value="Sel1"/>
    <property type="match status" value="1"/>
</dbReference>
<feature type="transmembrane region" description="Helical" evidence="2">
    <location>
        <begin position="370"/>
        <end position="391"/>
    </location>
</feature>
<gene>
    <name evidence="4" type="ORF">thalar_00967</name>
</gene>
<evidence type="ECO:0000313" key="4">
    <source>
        <dbReference type="EMBL" id="EPX80747.1"/>
    </source>
</evidence>
<keyword evidence="2" id="KW-0472">Membrane</keyword>
<dbReference type="InterPro" id="IPR049945">
    <property type="entry name" value="AAA_22"/>
</dbReference>
<feature type="region of interest" description="Disordered" evidence="1">
    <location>
        <begin position="261"/>
        <end position="364"/>
    </location>
</feature>
<keyword evidence="5" id="KW-1185">Reference proteome</keyword>
<dbReference type="STRING" id="1123360.thalar_00967"/>
<dbReference type="CDD" id="cd00009">
    <property type="entry name" value="AAA"/>
    <property type="match status" value="1"/>
</dbReference>
<dbReference type="OrthoDB" id="7825074at2"/>
<organism evidence="4 5">
    <name type="scientific">Litoreibacter arenae DSM 19593</name>
    <dbReference type="NCBI Taxonomy" id="1123360"/>
    <lineage>
        <taxon>Bacteria</taxon>
        <taxon>Pseudomonadati</taxon>
        <taxon>Pseudomonadota</taxon>
        <taxon>Alphaproteobacteria</taxon>
        <taxon>Rhodobacterales</taxon>
        <taxon>Roseobacteraceae</taxon>
        <taxon>Litoreibacter</taxon>
    </lineage>
</organism>
<dbReference type="EMBL" id="AONI01000008">
    <property type="protein sequence ID" value="EPX80747.1"/>
    <property type="molecule type" value="Genomic_DNA"/>
</dbReference>
<dbReference type="InterPro" id="IPR011990">
    <property type="entry name" value="TPR-like_helical_dom_sf"/>
</dbReference>
<evidence type="ECO:0000256" key="2">
    <source>
        <dbReference type="SAM" id="Phobius"/>
    </source>
</evidence>
<keyword evidence="2" id="KW-0812">Transmembrane</keyword>
<dbReference type="SUPFAM" id="SSF52540">
    <property type="entry name" value="P-loop containing nucleoside triphosphate hydrolases"/>
    <property type="match status" value="1"/>
</dbReference>
<dbReference type="InterPro" id="IPR006597">
    <property type="entry name" value="Sel1-like"/>
</dbReference>
<dbReference type="PANTHER" id="PTHR35894">
    <property type="entry name" value="GENERAL SECRETION PATHWAY PROTEIN A-RELATED"/>
    <property type="match status" value="1"/>
</dbReference>
<dbReference type="SMART" id="SM00671">
    <property type="entry name" value="SEL1"/>
    <property type="match status" value="2"/>
</dbReference>